<dbReference type="PROSITE" id="PS50005">
    <property type="entry name" value="TPR"/>
    <property type="match status" value="1"/>
</dbReference>
<proteinExistence type="predicted"/>
<dbReference type="Proteomes" id="UP000533533">
    <property type="component" value="Unassembled WGS sequence"/>
</dbReference>
<dbReference type="SUPFAM" id="SSF48452">
    <property type="entry name" value="TPR-like"/>
    <property type="match status" value="1"/>
</dbReference>
<sequence>MSSMQDRFYEQSAHLNTLLNNDPAEAVKQAREINLDIPEPERFNRMGLRAAALVDGGVLTRQQDAIEEGLALFRELHRQFPTADITYNLANGLVASTGNPPRGPNWLDHQERTRELRIEARQCFWKVAQDPDADPALRTQAWTNLANQFSSSYRLGEAHDAWLAALEIDPENGVAASSAARNLLWLYQQGGCSDLTRVEAVMLAKIAHRHQDRVIQYAGAQAAEQIAAFASELEDPPPRSPHPDPFIAWVERERLTLAPAVELVDPTLGKLDWLVLPGIRERESGAIGMPPPVFAMFNVLKSDFILARDLAWRALDESVWPATGRFGDTLDYATYGPDASALILAHRTALDLLDKIAVTANHYFELGQSPDKVYFGKLWRGSLDKVTGVRPLVEKVEAAIRGGANALYGLVELAEDYDSSAGILRSQKDLRNAGTHRFVVLHDFGDPTRSRQAPEIERHQRDLFAQEAVRALRVARSSVQMLALSISQHEQGLARRATGIVGSLVVPDHDWIRGRNNEFK</sequence>
<evidence type="ECO:0000313" key="3">
    <source>
        <dbReference type="EMBL" id="MBB2929832.1"/>
    </source>
</evidence>
<dbReference type="RefSeq" id="WP_110384225.1">
    <property type="nucleotide sequence ID" value="NZ_JACHVZ010000011.1"/>
</dbReference>
<keyword evidence="1" id="KW-0802">TPR repeat</keyword>
<name>A0ABR6FQX9_9BURK</name>
<dbReference type="Pfam" id="PF18733">
    <property type="entry name" value="HEPN_LA2681"/>
    <property type="match status" value="1"/>
</dbReference>
<organism evidence="3 4">
    <name type="scientific">Paraburkholderia silvatlantica</name>
    <dbReference type="NCBI Taxonomy" id="321895"/>
    <lineage>
        <taxon>Bacteria</taxon>
        <taxon>Pseudomonadati</taxon>
        <taxon>Pseudomonadota</taxon>
        <taxon>Betaproteobacteria</taxon>
        <taxon>Burkholderiales</taxon>
        <taxon>Burkholderiaceae</taxon>
        <taxon>Paraburkholderia</taxon>
    </lineage>
</organism>
<keyword evidence="4" id="KW-1185">Reference proteome</keyword>
<dbReference type="InterPro" id="IPR011990">
    <property type="entry name" value="TPR-like_helical_dom_sf"/>
</dbReference>
<dbReference type="Gene3D" id="1.25.40.10">
    <property type="entry name" value="Tetratricopeptide repeat domain"/>
    <property type="match status" value="1"/>
</dbReference>
<evidence type="ECO:0000313" key="4">
    <source>
        <dbReference type="Proteomes" id="UP000533533"/>
    </source>
</evidence>
<protein>
    <submittedName>
        <fullName evidence="3">Tetratricopeptide (TPR) repeat protein</fullName>
    </submittedName>
</protein>
<evidence type="ECO:0000256" key="1">
    <source>
        <dbReference type="PROSITE-ProRule" id="PRU00339"/>
    </source>
</evidence>
<feature type="repeat" description="TPR" evidence="1">
    <location>
        <begin position="139"/>
        <end position="172"/>
    </location>
</feature>
<gene>
    <name evidence="3" type="ORF">FHX59_004274</name>
</gene>
<dbReference type="InterPro" id="IPR040826">
    <property type="entry name" value="HEPN_LA2681"/>
</dbReference>
<dbReference type="InterPro" id="IPR019734">
    <property type="entry name" value="TPR_rpt"/>
</dbReference>
<comment type="caution">
    <text evidence="3">The sequence shown here is derived from an EMBL/GenBank/DDBJ whole genome shotgun (WGS) entry which is preliminary data.</text>
</comment>
<feature type="domain" description="LA2681-like HEPN" evidence="2">
    <location>
        <begin position="289"/>
        <end position="487"/>
    </location>
</feature>
<dbReference type="EMBL" id="JACHVZ010000011">
    <property type="protein sequence ID" value="MBB2929832.1"/>
    <property type="molecule type" value="Genomic_DNA"/>
</dbReference>
<accession>A0ABR6FQX9</accession>
<evidence type="ECO:0000259" key="2">
    <source>
        <dbReference type="Pfam" id="PF18733"/>
    </source>
</evidence>
<reference evidence="3 4" key="1">
    <citation type="submission" date="2020-08" db="EMBL/GenBank/DDBJ databases">
        <title>Genomic Encyclopedia of Type Strains, Phase IV (KMG-V): Genome sequencing to study the core and pangenomes of soil and plant-associated prokaryotes.</title>
        <authorList>
            <person name="Whitman W."/>
        </authorList>
    </citation>
    <scope>NUCLEOTIDE SEQUENCE [LARGE SCALE GENOMIC DNA]</scope>
    <source>
        <strain evidence="3 4">SRMrh-85</strain>
    </source>
</reference>